<feature type="region of interest" description="Disordered" evidence="1">
    <location>
        <begin position="227"/>
        <end position="258"/>
    </location>
</feature>
<feature type="compositionally biased region" description="Basic residues" evidence="1">
    <location>
        <begin position="249"/>
        <end position="258"/>
    </location>
</feature>
<name>A0A0A1DHR7_NOCSI</name>
<gene>
    <name evidence="3" type="ORF">KR76_03505</name>
</gene>
<dbReference type="AlphaFoldDB" id="A0A0A1DHR7"/>
<keyword evidence="2" id="KW-0732">Signal</keyword>
<protein>
    <submittedName>
        <fullName evidence="3">Putative exported protein</fullName>
    </submittedName>
</protein>
<proteinExistence type="predicted"/>
<evidence type="ECO:0000313" key="3">
    <source>
        <dbReference type="EMBL" id="AIY16058.1"/>
    </source>
</evidence>
<feature type="region of interest" description="Disordered" evidence="1">
    <location>
        <begin position="22"/>
        <end position="101"/>
    </location>
</feature>
<evidence type="ECO:0000313" key="4">
    <source>
        <dbReference type="Proteomes" id="UP000030300"/>
    </source>
</evidence>
<dbReference type="HOGENOM" id="CLU_1155478_0_0_11"/>
<evidence type="ECO:0000256" key="2">
    <source>
        <dbReference type="SAM" id="SignalP"/>
    </source>
</evidence>
<sequence length="258" mass="26170">MFVLGVAFALVFIIARWLTAGSDGSSDDTDTAAQAGSGVSATQTVTAGEGADGKAGTDGTSATGDADGKGGKGSTDGTDGTGGTPTGPVGPTTPTLAAPQGTCEASDVIVTPSVAEGAVAGRDVPLRLSLQTRTSEACTWKIAPSTLTVRIAQDGTSVWTTRQCPRAVTRQSVVVRRQVATVVQLTWKEARESTDGCTNRGDWVGPGEFSIAAAALGGEPAEAEFRLGKPTAETIRVTPTPPDPDATRKPKKSKTPVN</sequence>
<organism evidence="3 4">
    <name type="scientific">Nocardioides simplex</name>
    <name type="common">Arthrobacter simplex</name>
    <dbReference type="NCBI Taxonomy" id="2045"/>
    <lineage>
        <taxon>Bacteria</taxon>
        <taxon>Bacillati</taxon>
        <taxon>Actinomycetota</taxon>
        <taxon>Actinomycetes</taxon>
        <taxon>Propionibacteriales</taxon>
        <taxon>Nocardioidaceae</taxon>
        <taxon>Pimelobacter</taxon>
    </lineage>
</organism>
<feature type="signal peptide" evidence="2">
    <location>
        <begin position="1"/>
        <end position="20"/>
    </location>
</feature>
<keyword evidence="4" id="KW-1185">Reference proteome</keyword>
<feature type="compositionally biased region" description="Gly residues" evidence="1">
    <location>
        <begin position="71"/>
        <end position="85"/>
    </location>
</feature>
<feature type="compositionally biased region" description="Low complexity" evidence="1">
    <location>
        <begin position="86"/>
        <end position="99"/>
    </location>
</feature>
<dbReference type="KEGG" id="psim:KR76_03505"/>
<dbReference type="STRING" id="2045.KR76_03505"/>
<accession>A0A0A1DHR7</accession>
<reference evidence="3 4" key="1">
    <citation type="journal article" date="2015" name="Genome Announc.">
        <title>Complete Genome Sequence of Steroid-Transforming Nocardioides simplex VKM Ac-2033D.</title>
        <authorList>
            <person name="Shtratnikova V.Y."/>
            <person name="Schelkunov M.I."/>
            <person name="Pekov Y.A."/>
            <person name="Fokina V.V."/>
            <person name="Logacheva M.D."/>
            <person name="Sokolov S.L."/>
            <person name="Bragin E.Y."/>
            <person name="Ashapkin V.V."/>
            <person name="Donova M.V."/>
        </authorList>
    </citation>
    <scope>NUCLEOTIDE SEQUENCE [LARGE SCALE GENOMIC DNA]</scope>
    <source>
        <strain evidence="3 4">VKM Ac-2033D</strain>
    </source>
</reference>
<dbReference type="eggNOG" id="ENOG503304R">
    <property type="taxonomic scope" value="Bacteria"/>
</dbReference>
<feature type="chain" id="PRO_5043971612" evidence="2">
    <location>
        <begin position="21"/>
        <end position="258"/>
    </location>
</feature>
<dbReference type="EMBL" id="CP009896">
    <property type="protein sequence ID" value="AIY16058.1"/>
    <property type="molecule type" value="Genomic_DNA"/>
</dbReference>
<evidence type="ECO:0000256" key="1">
    <source>
        <dbReference type="SAM" id="MobiDB-lite"/>
    </source>
</evidence>
<dbReference type="Proteomes" id="UP000030300">
    <property type="component" value="Chromosome"/>
</dbReference>